<dbReference type="GO" id="GO:0006654">
    <property type="term" value="P:phosphatidic acid biosynthetic process"/>
    <property type="evidence" value="ECO:0007669"/>
    <property type="project" value="TreeGrafter"/>
</dbReference>
<sequence>MCRKILALLAHFLLSLRYKVELKGIECLKGKRGALILPNHPAEIDPVILTVAAWRYIKLRPLVLEKYYFLKWVHAAMKLIQAIPVPDMDTEPGPNKRRRVFRAMEQTINAIKAGENILLYPAGSVTKAGRERLGGSSGVYTILQSSPNVPIILVRTRGLYGSIFSKALTGGVSPDFLVTLWQGFKILLSNLIILAPRREVRLEFEELPEDFPRKGSLVEQNRWLEQWYDKDGGEQISLISRKFWKKELPGIPKVKIPEVDLSEVDSDVIDEVVRKIADLSRNPVENIHLNSRLGDDLGLDSLDA</sequence>
<feature type="non-terminal residue" evidence="4">
    <location>
        <position position="304"/>
    </location>
</feature>
<dbReference type="EMBL" id="JAAZON010000295">
    <property type="protein sequence ID" value="NMC62844.1"/>
    <property type="molecule type" value="Genomic_DNA"/>
</dbReference>
<evidence type="ECO:0000313" key="4">
    <source>
        <dbReference type="EMBL" id="NMC62844.1"/>
    </source>
</evidence>
<evidence type="ECO:0000259" key="3">
    <source>
        <dbReference type="PROSITE" id="PS50075"/>
    </source>
</evidence>
<dbReference type="GO" id="GO:0003841">
    <property type="term" value="F:1-acylglycerol-3-phosphate O-acyltransferase activity"/>
    <property type="evidence" value="ECO:0007669"/>
    <property type="project" value="TreeGrafter"/>
</dbReference>
<name>A0A7X9FS62_9DELT</name>
<accession>A0A7X9FS62</accession>
<comment type="caution">
    <text evidence="4">The sequence shown here is derived from an EMBL/GenBank/DDBJ whole genome shotgun (WGS) entry which is preliminary data.</text>
</comment>
<dbReference type="PANTHER" id="PTHR10434:SF11">
    <property type="entry name" value="1-ACYL-SN-GLYCEROL-3-PHOSPHATE ACYLTRANSFERASE"/>
    <property type="match status" value="1"/>
</dbReference>
<protein>
    <submittedName>
        <fullName evidence="4">1-acyl-sn-glycerol-3-phosphate acyltransferase</fullName>
    </submittedName>
</protein>
<proteinExistence type="predicted"/>
<evidence type="ECO:0000256" key="2">
    <source>
        <dbReference type="ARBA" id="ARBA00023315"/>
    </source>
</evidence>
<organism evidence="4 5">
    <name type="scientific">SAR324 cluster bacterium</name>
    <dbReference type="NCBI Taxonomy" id="2024889"/>
    <lineage>
        <taxon>Bacteria</taxon>
        <taxon>Deltaproteobacteria</taxon>
        <taxon>SAR324 cluster</taxon>
    </lineage>
</organism>
<dbReference type="SUPFAM" id="SSF69593">
    <property type="entry name" value="Glycerol-3-phosphate (1)-acyltransferase"/>
    <property type="match status" value="1"/>
</dbReference>
<dbReference type="AlphaFoldDB" id="A0A7X9FS62"/>
<evidence type="ECO:0000313" key="5">
    <source>
        <dbReference type="Proteomes" id="UP000524246"/>
    </source>
</evidence>
<dbReference type="InterPro" id="IPR009081">
    <property type="entry name" value="PP-bd_ACP"/>
</dbReference>
<feature type="domain" description="Carrier" evidence="3">
    <location>
        <begin position="263"/>
        <end position="304"/>
    </location>
</feature>
<dbReference type="Proteomes" id="UP000524246">
    <property type="component" value="Unassembled WGS sequence"/>
</dbReference>
<evidence type="ECO:0000256" key="1">
    <source>
        <dbReference type="ARBA" id="ARBA00022679"/>
    </source>
</evidence>
<gene>
    <name evidence="4" type="ORF">GYA55_06705</name>
</gene>
<dbReference type="InterPro" id="IPR002123">
    <property type="entry name" value="Plipid/glycerol_acylTrfase"/>
</dbReference>
<keyword evidence="1 4" id="KW-0808">Transferase</keyword>
<dbReference type="PANTHER" id="PTHR10434">
    <property type="entry name" value="1-ACYL-SN-GLYCEROL-3-PHOSPHATE ACYLTRANSFERASE"/>
    <property type="match status" value="1"/>
</dbReference>
<dbReference type="PROSITE" id="PS50075">
    <property type="entry name" value="CARRIER"/>
    <property type="match status" value="1"/>
</dbReference>
<dbReference type="Pfam" id="PF01553">
    <property type="entry name" value="Acyltransferase"/>
    <property type="match status" value="1"/>
</dbReference>
<keyword evidence="2 4" id="KW-0012">Acyltransferase</keyword>
<dbReference type="CDD" id="cd07989">
    <property type="entry name" value="LPLAT_AGPAT-like"/>
    <property type="match status" value="1"/>
</dbReference>
<reference evidence="4 5" key="1">
    <citation type="journal article" date="2020" name="Biotechnol. Biofuels">
        <title>New insights from the biogas microbiome by comprehensive genome-resolved metagenomics of nearly 1600 species originating from multiple anaerobic digesters.</title>
        <authorList>
            <person name="Campanaro S."/>
            <person name="Treu L."/>
            <person name="Rodriguez-R L.M."/>
            <person name="Kovalovszki A."/>
            <person name="Ziels R.M."/>
            <person name="Maus I."/>
            <person name="Zhu X."/>
            <person name="Kougias P.G."/>
            <person name="Basile A."/>
            <person name="Luo G."/>
            <person name="Schluter A."/>
            <person name="Konstantinidis K.T."/>
            <person name="Angelidaki I."/>
        </authorList>
    </citation>
    <scope>NUCLEOTIDE SEQUENCE [LARGE SCALE GENOMIC DNA]</scope>
    <source>
        <strain evidence="4">AS27yjCOA_65</strain>
    </source>
</reference>
<dbReference type="SMART" id="SM00563">
    <property type="entry name" value="PlsC"/>
    <property type="match status" value="1"/>
</dbReference>